<dbReference type="PANTHER" id="PTHR33085:SF125">
    <property type="entry name" value="EXPRESSED PROTEIN"/>
    <property type="match status" value="1"/>
</dbReference>
<name>A0A0E0F1T0_9ORYZ</name>
<dbReference type="Gramene" id="OMERI11G01320.1">
    <property type="protein sequence ID" value="OMERI11G01320.1"/>
    <property type="gene ID" value="OMERI11G01320"/>
</dbReference>
<organism evidence="2">
    <name type="scientific">Oryza meridionalis</name>
    <dbReference type="NCBI Taxonomy" id="40149"/>
    <lineage>
        <taxon>Eukaryota</taxon>
        <taxon>Viridiplantae</taxon>
        <taxon>Streptophyta</taxon>
        <taxon>Embryophyta</taxon>
        <taxon>Tracheophyta</taxon>
        <taxon>Spermatophyta</taxon>
        <taxon>Magnoliopsida</taxon>
        <taxon>Liliopsida</taxon>
        <taxon>Poales</taxon>
        <taxon>Poaceae</taxon>
        <taxon>BOP clade</taxon>
        <taxon>Oryzoideae</taxon>
        <taxon>Oryzeae</taxon>
        <taxon>Oryzinae</taxon>
        <taxon>Oryza</taxon>
    </lineage>
</organism>
<dbReference type="PANTHER" id="PTHR33085">
    <property type="entry name" value="OS12G0113100 PROTEIN-RELATED"/>
    <property type="match status" value="1"/>
</dbReference>
<reference evidence="2" key="2">
    <citation type="submission" date="2018-05" db="EMBL/GenBank/DDBJ databases">
        <title>OmerRS3 (Oryza meridionalis Reference Sequence Version 3).</title>
        <authorList>
            <person name="Zhang J."/>
            <person name="Kudrna D."/>
            <person name="Lee S."/>
            <person name="Talag J."/>
            <person name="Welchert J."/>
            <person name="Wing R.A."/>
        </authorList>
    </citation>
    <scope>NUCLEOTIDE SEQUENCE [LARGE SCALE GENOMIC DNA]</scope>
    <source>
        <strain evidence="2">cv. OR44</strain>
    </source>
</reference>
<dbReference type="Proteomes" id="UP000008021">
    <property type="component" value="Chromosome 11"/>
</dbReference>
<reference evidence="2" key="1">
    <citation type="submission" date="2015-04" db="UniProtKB">
        <authorList>
            <consortium name="EnsemblPlants"/>
        </authorList>
    </citation>
    <scope>IDENTIFICATION</scope>
</reference>
<proteinExistence type="predicted"/>
<dbReference type="Pfam" id="PF07893">
    <property type="entry name" value="DUF1668"/>
    <property type="match status" value="1"/>
</dbReference>
<dbReference type="EnsemblPlants" id="OMERI11G01320.1">
    <property type="protein sequence ID" value="OMERI11G01320.1"/>
    <property type="gene ID" value="OMERI11G01320"/>
</dbReference>
<sequence length="328" mass="37258">MAKTQDATKSYIDHDGKRPHPGALHFMDRFRNFPCPLLNLQPTPMHHRNERSLDLVTLLGDDETKILTADNYGHTVLFDAASYSVVHFPKLNCSKGYDAIAVSINRAASQEPDCLYVLNLRTHPTTSNHCFEVLSYGGFCERIPIWRFLPPPPFTTTTQTTITSYTVVGDDTIYVSSKLCGTHAFDTVSRQWRPISSLWSMPFLGKAEYVPELKLWFGLSCHHPHSLCACDLTNIAQGQLHTWVDLDIPESWSPIQLDLISLGSGRFCVAKMFSSMTQDDEIDMEFAVLTGLQMVPPRGTKDDQQVPWMVKHKSIYYPFGYYNIKRVF</sequence>
<evidence type="ECO:0008006" key="4">
    <source>
        <dbReference type="Google" id="ProtNLM"/>
    </source>
</evidence>
<evidence type="ECO:0000313" key="2">
    <source>
        <dbReference type="EnsemblPlants" id="OMERI11G01320.1"/>
    </source>
</evidence>
<keyword evidence="3" id="KW-1185">Reference proteome</keyword>
<accession>A0A0E0F1T0</accession>
<dbReference type="InterPro" id="IPR012871">
    <property type="entry name" value="DUF1668_ORYSA"/>
</dbReference>
<dbReference type="HOGENOM" id="CLU_018267_0_0_1"/>
<protein>
    <recommendedName>
        <fullName evidence="4">DUF1618 domain-containing protein</fullName>
    </recommendedName>
</protein>
<feature type="region of interest" description="Disordered" evidence="1">
    <location>
        <begin position="1"/>
        <end position="20"/>
    </location>
</feature>
<evidence type="ECO:0000313" key="3">
    <source>
        <dbReference type="Proteomes" id="UP000008021"/>
    </source>
</evidence>
<evidence type="ECO:0000256" key="1">
    <source>
        <dbReference type="SAM" id="MobiDB-lite"/>
    </source>
</evidence>
<dbReference type="AlphaFoldDB" id="A0A0E0F1T0"/>